<feature type="region of interest" description="Disordered" evidence="1">
    <location>
        <begin position="40"/>
        <end position="72"/>
    </location>
</feature>
<reference evidence="2 3" key="1">
    <citation type="submission" date="2024-10" db="EMBL/GenBank/DDBJ databases">
        <title>The Natural Products Discovery Center: Release of the First 8490 Sequenced Strains for Exploring Actinobacteria Biosynthetic Diversity.</title>
        <authorList>
            <person name="Kalkreuter E."/>
            <person name="Kautsar S.A."/>
            <person name="Yang D."/>
            <person name="Bader C.D."/>
            <person name="Teijaro C.N."/>
            <person name="Fluegel L."/>
            <person name="Davis C.M."/>
            <person name="Simpson J.R."/>
            <person name="Lauterbach L."/>
            <person name="Steele A.D."/>
            <person name="Gui C."/>
            <person name="Meng S."/>
            <person name="Li G."/>
            <person name="Viehrig K."/>
            <person name="Ye F."/>
            <person name="Su P."/>
            <person name="Kiefer A.F."/>
            <person name="Nichols A."/>
            <person name="Cepeda A.J."/>
            <person name="Yan W."/>
            <person name="Fan B."/>
            <person name="Jiang Y."/>
            <person name="Adhikari A."/>
            <person name="Zheng C.-J."/>
            <person name="Schuster L."/>
            <person name="Cowan T.M."/>
            <person name="Smanski M.J."/>
            <person name="Chevrette M.G."/>
            <person name="De Carvalho L.P.S."/>
            <person name="Shen B."/>
        </authorList>
    </citation>
    <scope>NUCLEOTIDE SEQUENCE [LARGE SCALE GENOMIC DNA]</scope>
    <source>
        <strain evidence="2 3">NPDC006488</strain>
    </source>
</reference>
<dbReference type="EMBL" id="JBIAHM010000008">
    <property type="protein sequence ID" value="MFE9601397.1"/>
    <property type="molecule type" value="Genomic_DNA"/>
</dbReference>
<organism evidence="2 3">
    <name type="scientific">Streptomyces hokutonensis</name>
    <dbReference type="NCBI Taxonomy" id="1306990"/>
    <lineage>
        <taxon>Bacteria</taxon>
        <taxon>Bacillati</taxon>
        <taxon>Actinomycetota</taxon>
        <taxon>Actinomycetes</taxon>
        <taxon>Kitasatosporales</taxon>
        <taxon>Streptomycetaceae</taxon>
        <taxon>Streptomyces</taxon>
    </lineage>
</organism>
<accession>A0ABW6M5P1</accession>
<gene>
    <name evidence="2" type="ORF">ACFYNQ_22880</name>
</gene>
<evidence type="ECO:0000313" key="3">
    <source>
        <dbReference type="Proteomes" id="UP001601303"/>
    </source>
</evidence>
<dbReference type="NCBIfam" id="NF033564">
    <property type="entry name" value="transpos_ISAs1"/>
    <property type="match status" value="1"/>
</dbReference>
<feature type="region of interest" description="Disordered" evidence="1">
    <location>
        <begin position="250"/>
        <end position="315"/>
    </location>
</feature>
<protein>
    <submittedName>
        <fullName evidence="2">ISAs1 family transposase</fullName>
    </submittedName>
</protein>
<dbReference type="RefSeq" id="WP_388108580.1">
    <property type="nucleotide sequence ID" value="NZ_JBIAHM010000008.1"/>
</dbReference>
<dbReference type="PANTHER" id="PTHR30298:SF0">
    <property type="entry name" value="PROTEIN YBFL-RELATED"/>
    <property type="match status" value="1"/>
</dbReference>
<comment type="caution">
    <text evidence="2">The sequence shown here is derived from an EMBL/GenBank/DDBJ whole genome shotgun (WGS) entry which is preliminary data.</text>
</comment>
<feature type="compositionally biased region" description="Basic and acidic residues" evidence="1">
    <location>
        <begin position="264"/>
        <end position="294"/>
    </location>
</feature>
<dbReference type="Proteomes" id="UP001601303">
    <property type="component" value="Unassembled WGS sequence"/>
</dbReference>
<sequence>MPSTCPTRSVTAWGCGPHRGQPRSAESWHVWTTTRLTRRWVRGSQNTAPAPTGTKDCARSPSTGKSLHGSRTAATRAVHLLAAVTHGERATLNQRQVAGKKGEISEFKPLLTPLGLDGRTITFDAPHTQHAHAQFLVEEKKADYIAIVKDNHPKLRGFLRSLSWNQNPLGHATREKGHSRGEIRRLKAVQVPRRLRLPHAAQAIKVTRRRRDLNSGKIQIEHVYAITSHDAFSATDAQLSRAVREHWHVEARHHVRDHPRRGRLHDPHREHAPRDGHFPQPRDRLGPPHRLDQHRPRHRLLQVTPRPCTRPHPSR</sequence>
<feature type="compositionally biased region" description="Basic residues" evidence="1">
    <location>
        <begin position="253"/>
        <end position="263"/>
    </location>
</feature>
<proteinExistence type="predicted"/>
<dbReference type="InterPro" id="IPR051698">
    <property type="entry name" value="Transposase_11-like"/>
</dbReference>
<evidence type="ECO:0000313" key="2">
    <source>
        <dbReference type="EMBL" id="MFE9601397.1"/>
    </source>
</evidence>
<evidence type="ECO:0000256" key="1">
    <source>
        <dbReference type="SAM" id="MobiDB-lite"/>
    </source>
</evidence>
<dbReference type="InterPro" id="IPR047647">
    <property type="entry name" value="ISAs1_transpos"/>
</dbReference>
<name>A0ABW6M5P1_9ACTN</name>
<dbReference type="PANTHER" id="PTHR30298">
    <property type="entry name" value="H REPEAT-ASSOCIATED PREDICTED TRANSPOSASE"/>
    <property type="match status" value="1"/>
</dbReference>
<keyword evidence="3" id="KW-1185">Reference proteome</keyword>